<evidence type="ECO:0000313" key="6">
    <source>
        <dbReference type="Proteomes" id="UP000436006"/>
    </source>
</evidence>
<dbReference type="RefSeq" id="WP_157589763.1">
    <property type="nucleotide sequence ID" value="NZ_WPIN01000019.1"/>
</dbReference>
<feature type="domain" description="Arm DNA-binding" evidence="4">
    <location>
        <begin position="5"/>
        <end position="92"/>
    </location>
</feature>
<dbReference type="PANTHER" id="PTHR30349">
    <property type="entry name" value="PHAGE INTEGRASE-RELATED"/>
    <property type="match status" value="1"/>
</dbReference>
<dbReference type="Gene3D" id="1.10.150.130">
    <property type="match status" value="1"/>
</dbReference>
<name>A0A7K1SMC3_9BACT</name>
<dbReference type="InterPro" id="IPR011010">
    <property type="entry name" value="DNA_brk_join_enz"/>
</dbReference>
<dbReference type="AlphaFoldDB" id="A0A7K1SMC3"/>
<dbReference type="InterPro" id="IPR010998">
    <property type="entry name" value="Integrase_recombinase_N"/>
</dbReference>
<feature type="domain" description="Phage integrase SAM-like" evidence="3">
    <location>
        <begin position="109"/>
        <end position="205"/>
    </location>
</feature>
<dbReference type="InterPro" id="IPR013762">
    <property type="entry name" value="Integrase-like_cat_sf"/>
</dbReference>
<evidence type="ECO:0000256" key="2">
    <source>
        <dbReference type="ARBA" id="ARBA00023172"/>
    </source>
</evidence>
<dbReference type="Gene3D" id="1.10.443.10">
    <property type="entry name" value="Intergrase catalytic core"/>
    <property type="match status" value="1"/>
</dbReference>
<dbReference type="InterPro" id="IPR025269">
    <property type="entry name" value="SAM-like_dom"/>
</dbReference>
<gene>
    <name evidence="5" type="ORF">GO755_33295</name>
</gene>
<dbReference type="Proteomes" id="UP000436006">
    <property type="component" value="Unassembled WGS sequence"/>
</dbReference>
<evidence type="ECO:0000313" key="5">
    <source>
        <dbReference type="EMBL" id="MVM34951.1"/>
    </source>
</evidence>
<dbReference type="GO" id="GO:0006310">
    <property type="term" value="P:DNA recombination"/>
    <property type="evidence" value="ECO:0007669"/>
    <property type="project" value="UniProtKB-KW"/>
</dbReference>
<dbReference type="Pfam" id="PF13102">
    <property type="entry name" value="Phage_int_SAM_5"/>
    <property type="match status" value="1"/>
</dbReference>
<accession>A0A7K1SMC3</accession>
<dbReference type="SUPFAM" id="SSF56349">
    <property type="entry name" value="DNA breaking-rejoining enzymes"/>
    <property type="match status" value="1"/>
</dbReference>
<evidence type="ECO:0000259" key="3">
    <source>
        <dbReference type="Pfam" id="PF13102"/>
    </source>
</evidence>
<dbReference type="EMBL" id="WPIN01000019">
    <property type="protein sequence ID" value="MVM34951.1"/>
    <property type="molecule type" value="Genomic_DNA"/>
</dbReference>
<proteinExistence type="predicted"/>
<keyword evidence="2" id="KW-0233">DNA recombination</keyword>
<dbReference type="InterPro" id="IPR035386">
    <property type="entry name" value="Arm-DNA-bind_5"/>
</dbReference>
<keyword evidence="6" id="KW-1185">Reference proteome</keyword>
<reference evidence="5 6" key="1">
    <citation type="submission" date="2019-12" db="EMBL/GenBank/DDBJ databases">
        <title>Spirosoma sp. HMF4905 genome sequencing and assembly.</title>
        <authorList>
            <person name="Kang H."/>
            <person name="Cha I."/>
            <person name="Kim H."/>
            <person name="Joh K."/>
        </authorList>
    </citation>
    <scope>NUCLEOTIDE SEQUENCE [LARGE SCALE GENOMIC DNA]</scope>
    <source>
        <strain evidence="5 6">HMF4905</strain>
    </source>
</reference>
<dbReference type="Pfam" id="PF17293">
    <property type="entry name" value="Arm-DNA-bind_5"/>
    <property type="match status" value="1"/>
</dbReference>
<dbReference type="GO" id="GO:0003677">
    <property type="term" value="F:DNA binding"/>
    <property type="evidence" value="ECO:0007669"/>
    <property type="project" value="UniProtKB-KW"/>
</dbReference>
<organism evidence="5 6">
    <name type="scientific">Spirosoma arboris</name>
    <dbReference type="NCBI Taxonomy" id="2682092"/>
    <lineage>
        <taxon>Bacteria</taxon>
        <taxon>Pseudomonadati</taxon>
        <taxon>Bacteroidota</taxon>
        <taxon>Cytophagia</taxon>
        <taxon>Cytophagales</taxon>
        <taxon>Cytophagaceae</taxon>
        <taxon>Spirosoma</taxon>
    </lineage>
</organism>
<comment type="caution">
    <text evidence="5">The sequence shown here is derived from an EMBL/GenBank/DDBJ whole genome shotgun (WGS) entry which is preliminary data.</text>
</comment>
<keyword evidence="1" id="KW-0238">DNA-binding</keyword>
<evidence type="ECO:0000259" key="4">
    <source>
        <dbReference type="Pfam" id="PF17293"/>
    </source>
</evidence>
<protein>
    <submittedName>
        <fullName evidence="5">Tyrosine-type recombinase/integrase</fullName>
    </submittedName>
</protein>
<dbReference type="InterPro" id="IPR050090">
    <property type="entry name" value="Tyrosine_recombinase_XerCD"/>
</dbReference>
<evidence type="ECO:0000256" key="1">
    <source>
        <dbReference type="ARBA" id="ARBA00023125"/>
    </source>
</evidence>
<dbReference type="PANTHER" id="PTHR30349:SF64">
    <property type="entry name" value="PROPHAGE INTEGRASE INTD-RELATED"/>
    <property type="match status" value="1"/>
</dbReference>
<dbReference type="GO" id="GO:0015074">
    <property type="term" value="P:DNA integration"/>
    <property type="evidence" value="ECO:0007669"/>
    <property type="project" value="InterPro"/>
</dbReference>
<sequence length="391" mass="45783">MRVLFKLRRNKKNPQSQATLYCRIKLDGLHANDFSTFITVMPGDWDSEAQRIKGRTLRTHDDNLRLTQIHSDITRIFLQFQQGDEMLSAQRLADLFTGKQQKTYTYWELVDLFEAHVEATYKNKGTRRNYKTRIDNIRLFLTENNLTKLTADRFNLGQADSFVRWMKARGLDHQYIVRHTQILKNITEDAVRREILPLDKLAAFKLKKKEKVNTKHLTLEEINRLATFDWRPEMRRIVDLFLFSIYTGLHYEDAQTLQADDLRIGIDGRMWLFKERGKYAESEFFVNEAIQLVPLNQPALDLIEKYGGVETLPKISNSGFNDWLKQIQHMASIKTNLTVKIARKTFTDVMLNELGVSEESVAAMLGHSTTRHVKYYGKASERRVAREVVYK</sequence>